<feature type="region of interest" description="Disordered" evidence="1">
    <location>
        <begin position="156"/>
        <end position="266"/>
    </location>
</feature>
<gene>
    <name evidence="4" type="ORF">CWI80_04410</name>
</gene>
<dbReference type="InterPro" id="IPR025194">
    <property type="entry name" value="RodZ-like_C"/>
</dbReference>
<keyword evidence="5" id="KW-1185">Reference proteome</keyword>
<dbReference type="Pfam" id="PF13464">
    <property type="entry name" value="RodZ_C"/>
    <property type="match status" value="1"/>
</dbReference>
<evidence type="ECO:0000313" key="5">
    <source>
        <dbReference type="Proteomes" id="UP000287022"/>
    </source>
</evidence>
<evidence type="ECO:0000256" key="2">
    <source>
        <dbReference type="SAM" id="Phobius"/>
    </source>
</evidence>
<dbReference type="EMBL" id="PIQE01000001">
    <property type="protein sequence ID" value="RUO74590.1"/>
    <property type="molecule type" value="Genomic_DNA"/>
</dbReference>
<dbReference type="RefSeq" id="WP_026861567.1">
    <property type="nucleotide sequence ID" value="NZ_PIQE01000001.1"/>
</dbReference>
<dbReference type="InterPro" id="IPR010982">
    <property type="entry name" value="Lambda_DNA-bd_dom_sf"/>
</dbReference>
<protein>
    <submittedName>
        <fullName evidence="4">DUF4115 domain-containing protein</fullName>
    </submittedName>
</protein>
<dbReference type="PROSITE" id="PS50943">
    <property type="entry name" value="HTH_CROC1"/>
    <property type="match status" value="1"/>
</dbReference>
<feature type="compositionally biased region" description="Polar residues" evidence="1">
    <location>
        <begin position="224"/>
        <end position="236"/>
    </location>
</feature>
<feature type="compositionally biased region" description="Low complexity" evidence="1">
    <location>
        <begin position="256"/>
        <end position="266"/>
    </location>
</feature>
<accession>A0A432Z9M6</accession>
<feature type="compositionally biased region" description="Low complexity" evidence="1">
    <location>
        <begin position="195"/>
        <end position="211"/>
    </location>
</feature>
<dbReference type="SUPFAM" id="SSF47413">
    <property type="entry name" value="lambda repressor-like DNA-binding domains"/>
    <property type="match status" value="1"/>
</dbReference>
<keyword evidence="2" id="KW-0812">Transmembrane</keyword>
<feature type="compositionally biased region" description="Polar residues" evidence="1">
    <location>
        <begin position="156"/>
        <end position="191"/>
    </location>
</feature>
<dbReference type="GO" id="GO:0003677">
    <property type="term" value="F:DNA binding"/>
    <property type="evidence" value="ECO:0007669"/>
    <property type="project" value="InterPro"/>
</dbReference>
<feature type="domain" description="HTH cro/C1-type" evidence="3">
    <location>
        <begin position="30"/>
        <end position="90"/>
    </location>
</feature>
<dbReference type="PANTHER" id="PTHR34475:SF1">
    <property type="entry name" value="CYTOSKELETON PROTEIN RODZ"/>
    <property type="match status" value="1"/>
</dbReference>
<evidence type="ECO:0000256" key="1">
    <source>
        <dbReference type="SAM" id="MobiDB-lite"/>
    </source>
</evidence>
<dbReference type="Proteomes" id="UP000287022">
    <property type="component" value="Unassembled WGS sequence"/>
</dbReference>
<dbReference type="PANTHER" id="PTHR34475">
    <property type="match status" value="1"/>
</dbReference>
<organism evidence="4 5">
    <name type="scientific">Pseudidiomarina sediminum</name>
    <dbReference type="NCBI Taxonomy" id="431675"/>
    <lineage>
        <taxon>Bacteria</taxon>
        <taxon>Pseudomonadati</taxon>
        <taxon>Pseudomonadota</taxon>
        <taxon>Gammaproteobacteria</taxon>
        <taxon>Alteromonadales</taxon>
        <taxon>Idiomarinaceae</taxon>
        <taxon>Pseudidiomarina</taxon>
    </lineage>
</organism>
<dbReference type="Pfam" id="PF13413">
    <property type="entry name" value="HTH_25"/>
    <property type="match status" value="1"/>
</dbReference>
<evidence type="ECO:0000313" key="4">
    <source>
        <dbReference type="EMBL" id="RUO74590.1"/>
    </source>
</evidence>
<feature type="region of interest" description="Disordered" evidence="1">
    <location>
        <begin position="1"/>
        <end position="26"/>
    </location>
</feature>
<dbReference type="InterPro" id="IPR050400">
    <property type="entry name" value="Bact_Cytoskel_RodZ"/>
</dbReference>
<name>A0A432Z9M6_9GAMM</name>
<dbReference type="SMART" id="SM00530">
    <property type="entry name" value="HTH_XRE"/>
    <property type="match status" value="1"/>
</dbReference>
<feature type="transmembrane region" description="Helical" evidence="2">
    <location>
        <begin position="125"/>
        <end position="145"/>
    </location>
</feature>
<comment type="caution">
    <text evidence="4">The sequence shown here is derived from an EMBL/GenBank/DDBJ whole genome shotgun (WGS) entry which is preliminary data.</text>
</comment>
<dbReference type="InterPro" id="IPR001387">
    <property type="entry name" value="Cro/C1-type_HTH"/>
</dbReference>
<dbReference type="AlphaFoldDB" id="A0A432Z9M6"/>
<dbReference type="Gene3D" id="1.10.260.40">
    <property type="entry name" value="lambda repressor-like DNA-binding domains"/>
    <property type="match status" value="1"/>
</dbReference>
<evidence type="ECO:0000259" key="3">
    <source>
        <dbReference type="PROSITE" id="PS50943"/>
    </source>
</evidence>
<dbReference type="STRING" id="1122124.GCA_000423165_00515"/>
<reference evidence="5" key="1">
    <citation type="journal article" date="2018" name="Front. Microbiol.">
        <title>Genome-Based Analysis Reveals the Taxonomy and Diversity of the Family Idiomarinaceae.</title>
        <authorList>
            <person name="Liu Y."/>
            <person name="Lai Q."/>
            <person name="Shao Z."/>
        </authorList>
    </citation>
    <scope>NUCLEOTIDE SEQUENCE [LARGE SCALE GENOMIC DNA]</scope>
    <source>
        <strain evidence="5">c121</strain>
    </source>
</reference>
<keyword evidence="2" id="KW-1133">Transmembrane helix</keyword>
<sequence length="348" mass="37616">MTSNNDLFNEEVAHDETTASPQGTTPGQLLAQAREQKGLSQQQVADSLHLRLAVVQFIEADDYAQLASATFVRGYLRSMAKALGVDEKQVFDAYQQLGYEQPGTDNVTMHSFSRRKVKERNESRLKWVSYVIILAVLVLVLVWWWQESEFSLKTITGSDDAPTQQQAEQLRESTSNLTQVVRPTVNQTAAETTDAPLTEAQAQAAGATTSTMDALPTEDDVQAPQDSAATPTDANPSSADAEAATSDDAEEVPAEPTSVPASETAAAAPTSEQLVLEFSQACWVKVTDATGEAIAIGVKAEGYRMPLAGQPPFDLILCRPEAVTLTYNGDNVSLDNYVRDRSVALTLD</sequence>
<dbReference type="CDD" id="cd00093">
    <property type="entry name" value="HTH_XRE"/>
    <property type="match status" value="1"/>
</dbReference>
<keyword evidence="2" id="KW-0472">Membrane</keyword>
<proteinExistence type="predicted"/>